<evidence type="ECO:0000313" key="1">
    <source>
        <dbReference type="EMBL" id="KNZ57026.1"/>
    </source>
</evidence>
<organism evidence="1 2">
    <name type="scientific">Puccinia sorghi</name>
    <dbReference type="NCBI Taxonomy" id="27349"/>
    <lineage>
        <taxon>Eukaryota</taxon>
        <taxon>Fungi</taxon>
        <taxon>Dikarya</taxon>
        <taxon>Basidiomycota</taxon>
        <taxon>Pucciniomycotina</taxon>
        <taxon>Pucciniomycetes</taxon>
        <taxon>Pucciniales</taxon>
        <taxon>Pucciniaceae</taxon>
        <taxon>Puccinia</taxon>
    </lineage>
</organism>
<sequence length="259" mass="29559">MRRGPRARKLLKLEMVGIQLSSKVKEANDDELKEIKKKLMEKYDQEAKLLPVNLTGKKITGIVVENLMVGCTAINLTKPTFTTEACQESQAGCYNFVYLSPQIFLDNEAFGDVYISPEFQSKMVLVVVNEAHMIYAWGLVERGMKKLKTILLKENNTPLLLMFTTCRPAAVEAIKKNPKLLNTHIDPCQYITKVYRSKDLTPNQLVPCLIYYDTFHFKLQVLEYLDQAQETPNYHLTTHTPMQHHLLLLFSITGSITGC</sequence>
<dbReference type="InterPro" id="IPR027417">
    <property type="entry name" value="P-loop_NTPase"/>
</dbReference>
<dbReference type="VEuPathDB" id="FungiDB:VP01_225g9"/>
<name>A0A0L6V896_9BASI</name>
<dbReference type="STRING" id="27349.A0A0L6V896"/>
<evidence type="ECO:0000313" key="2">
    <source>
        <dbReference type="Proteomes" id="UP000037035"/>
    </source>
</evidence>
<evidence type="ECO:0008006" key="3">
    <source>
        <dbReference type="Google" id="ProtNLM"/>
    </source>
</evidence>
<reference evidence="1 2" key="1">
    <citation type="submission" date="2015-08" db="EMBL/GenBank/DDBJ databases">
        <title>Next Generation Sequencing and Analysis of the Genome of Puccinia sorghi L Schw, the Causal Agent of Maize Common Rust.</title>
        <authorList>
            <person name="Rochi L."/>
            <person name="Burguener G."/>
            <person name="Darino M."/>
            <person name="Turjanski A."/>
            <person name="Kreff E."/>
            <person name="Dieguez M.J."/>
            <person name="Sacco F."/>
        </authorList>
    </citation>
    <scope>NUCLEOTIDE SEQUENCE [LARGE SCALE GENOMIC DNA]</scope>
    <source>
        <strain evidence="1 2">RO10H11247</strain>
    </source>
</reference>
<dbReference type="EMBL" id="LAVV01007125">
    <property type="protein sequence ID" value="KNZ57026.1"/>
    <property type="molecule type" value="Genomic_DNA"/>
</dbReference>
<dbReference type="OrthoDB" id="2507244at2759"/>
<protein>
    <recommendedName>
        <fullName evidence="3">Helicase ATP-binding domain-containing protein</fullName>
    </recommendedName>
</protein>
<accession>A0A0L6V896</accession>
<comment type="caution">
    <text evidence="1">The sequence shown here is derived from an EMBL/GenBank/DDBJ whole genome shotgun (WGS) entry which is preliminary data.</text>
</comment>
<proteinExistence type="predicted"/>
<dbReference type="Proteomes" id="UP000037035">
    <property type="component" value="Unassembled WGS sequence"/>
</dbReference>
<dbReference type="Gene3D" id="3.40.50.300">
    <property type="entry name" value="P-loop containing nucleotide triphosphate hydrolases"/>
    <property type="match status" value="1"/>
</dbReference>
<keyword evidence="2" id="KW-1185">Reference proteome</keyword>
<gene>
    <name evidence="1" type="ORF">VP01_225g9</name>
</gene>
<dbReference type="AlphaFoldDB" id="A0A0L6V896"/>